<dbReference type="Gene3D" id="3.40.50.1860">
    <property type="match status" value="2"/>
</dbReference>
<evidence type="ECO:0000256" key="4">
    <source>
        <dbReference type="ARBA" id="ARBA00022984"/>
    </source>
</evidence>
<evidence type="ECO:0000256" key="5">
    <source>
        <dbReference type="ARBA" id="ARBA00023235"/>
    </source>
</evidence>
<dbReference type="PANTHER" id="PTHR21198">
    <property type="entry name" value="GLUTAMATE RACEMASE"/>
    <property type="match status" value="1"/>
</dbReference>
<protein>
    <recommendedName>
        <fullName evidence="2">glutamate racemase</fullName>
        <ecNumber evidence="2">5.1.1.3</ecNumber>
    </recommendedName>
</protein>
<gene>
    <name evidence="7" type="ORF">METZ01_LOCUS165861</name>
</gene>
<dbReference type="FunFam" id="3.40.50.1860:FF:000001">
    <property type="entry name" value="Glutamate racemase"/>
    <property type="match status" value="1"/>
</dbReference>
<dbReference type="EC" id="5.1.1.3" evidence="2"/>
<dbReference type="PROSITE" id="PS00923">
    <property type="entry name" value="ASP_GLU_RACEMASE_1"/>
    <property type="match status" value="1"/>
</dbReference>
<dbReference type="GO" id="GO:0009252">
    <property type="term" value="P:peptidoglycan biosynthetic process"/>
    <property type="evidence" value="ECO:0007669"/>
    <property type="project" value="UniProtKB-KW"/>
</dbReference>
<evidence type="ECO:0000256" key="6">
    <source>
        <dbReference type="ARBA" id="ARBA00023316"/>
    </source>
</evidence>
<keyword evidence="5" id="KW-0413">Isomerase</keyword>
<evidence type="ECO:0000313" key="7">
    <source>
        <dbReference type="EMBL" id="SVB13007.1"/>
    </source>
</evidence>
<dbReference type="AlphaFoldDB" id="A0A382BII6"/>
<comment type="catalytic activity">
    <reaction evidence="1">
        <text>L-glutamate = D-glutamate</text>
        <dbReference type="Rhea" id="RHEA:12813"/>
        <dbReference type="ChEBI" id="CHEBI:29985"/>
        <dbReference type="ChEBI" id="CHEBI:29986"/>
        <dbReference type="EC" id="5.1.1.3"/>
    </reaction>
</comment>
<dbReference type="GO" id="GO:0008360">
    <property type="term" value="P:regulation of cell shape"/>
    <property type="evidence" value="ECO:0007669"/>
    <property type="project" value="UniProtKB-KW"/>
</dbReference>
<dbReference type="GO" id="GO:0071555">
    <property type="term" value="P:cell wall organization"/>
    <property type="evidence" value="ECO:0007669"/>
    <property type="project" value="UniProtKB-KW"/>
</dbReference>
<dbReference type="InterPro" id="IPR033134">
    <property type="entry name" value="Asp/Glu_racemase_AS_2"/>
</dbReference>
<dbReference type="PANTHER" id="PTHR21198:SF2">
    <property type="entry name" value="GLUTAMATE RACEMASE"/>
    <property type="match status" value="1"/>
</dbReference>
<dbReference type="Pfam" id="PF01177">
    <property type="entry name" value="Asp_Glu_race"/>
    <property type="match status" value="1"/>
</dbReference>
<keyword evidence="4" id="KW-0573">Peptidoglycan synthesis</keyword>
<evidence type="ECO:0000256" key="1">
    <source>
        <dbReference type="ARBA" id="ARBA00001602"/>
    </source>
</evidence>
<sequence>MVTLYSQHIMDFFLKYETKAVVIACNTASAVAFQHLKKDYDIPLFDVVSPSVEYSMKITKTQKIGVVGTYSTIQSGAYKRMFKQLGDSCGVQEISCPLFVPIIEEGWADSAIARDIAEIYLHDFTNSDIDTLILGCTHYPIMVNTIQALLPNQIQLVYSGETVGHKLKEYLKKNNCENSSVVSRSVQFFVTDYPQKFDELGSRFLGRKLNNVTHISLL</sequence>
<reference evidence="7" key="1">
    <citation type="submission" date="2018-05" db="EMBL/GenBank/DDBJ databases">
        <authorList>
            <person name="Lanie J.A."/>
            <person name="Ng W.-L."/>
            <person name="Kazmierczak K.M."/>
            <person name="Andrzejewski T.M."/>
            <person name="Davidsen T.M."/>
            <person name="Wayne K.J."/>
            <person name="Tettelin H."/>
            <person name="Glass J.I."/>
            <person name="Rusch D."/>
            <person name="Podicherti R."/>
            <person name="Tsui H.-C.T."/>
            <person name="Winkler M.E."/>
        </authorList>
    </citation>
    <scope>NUCLEOTIDE SEQUENCE</scope>
</reference>
<dbReference type="InterPro" id="IPR004391">
    <property type="entry name" value="Glu_race"/>
</dbReference>
<dbReference type="InterPro" id="IPR001920">
    <property type="entry name" value="Asp/Glu_race"/>
</dbReference>
<dbReference type="GO" id="GO:0008881">
    <property type="term" value="F:glutamate racemase activity"/>
    <property type="evidence" value="ECO:0007669"/>
    <property type="project" value="UniProtKB-EC"/>
</dbReference>
<keyword evidence="3" id="KW-0133">Cell shape</keyword>
<accession>A0A382BII6</accession>
<dbReference type="EMBL" id="UINC01029754">
    <property type="protein sequence ID" value="SVB13007.1"/>
    <property type="molecule type" value="Genomic_DNA"/>
</dbReference>
<evidence type="ECO:0000256" key="3">
    <source>
        <dbReference type="ARBA" id="ARBA00022960"/>
    </source>
</evidence>
<evidence type="ECO:0000256" key="2">
    <source>
        <dbReference type="ARBA" id="ARBA00013090"/>
    </source>
</evidence>
<dbReference type="PROSITE" id="PS00924">
    <property type="entry name" value="ASP_GLU_RACEMASE_2"/>
    <property type="match status" value="1"/>
</dbReference>
<keyword evidence="6" id="KW-0961">Cell wall biogenesis/degradation</keyword>
<dbReference type="SUPFAM" id="SSF53681">
    <property type="entry name" value="Aspartate/glutamate racemase"/>
    <property type="match status" value="2"/>
</dbReference>
<dbReference type="NCBIfam" id="TIGR00067">
    <property type="entry name" value="glut_race"/>
    <property type="match status" value="1"/>
</dbReference>
<dbReference type="InterPro" id="IPR018187">
    <property type="entry name" value="Asp/Glu_racemase_AS_1"/>
</dbReference>
<name>A0A382BII6_9ZZZZ</name>
<organism evidence="7">
    <name type="scientific">marine metagenome</name>
    <dbReference type="NCBI Taxonomy" id="408172"/>
    <lineage>
        <taxon>unclassified sequences</taxon>
        <taxon>metagenomes</taxon>
        <taxon>ecological metagenomes</taxon>
    </lineage>
</organism>
<proteinExistence type="predicted"/>
<dbReference type="InterPro" id="IPR015942">
    <property type="entry name" value="Asp/Glu/hydantoin_racemase"/>
</dbReference>